<sequence>MHVQAQATSGAARAASGQQGAAKDSPGQQELQVGSRGLLETPRDSKGYKRHQGVENPNNIPATAEPPPVGGSRGADQEQPSSDTNCIKLGHHVKSKYQQRIGHTSVPGPEAEVNEEFVKLESVELEVEVDKENVTVGVFDTESLMSDEILSVESGGSTSRLHGSSEAAA</sequence>
<dbReference type="AlphaFoldDB" id="A0A7J0HA70"/>
<evidence type="ECO:0000313" key="3">
    <source>
        <dbReference type="Proteomes" id="UP000585474"/>
    </source>
</evidence>
<dbReference type="Proteomes" id="UP000585474">
    <property type="component" value="Unassembled WGS sequence"/>
</dbReference>
<protein>
    <submittedName>
        <fullName evidence="2">Uncharacterized protein</fullName>
    </submittedName>
</protein>
<evidence type="ECO:0000313" key="2">
    <source>
        <dbReference type="EMBL" id="GFZ19908.1"/>
    </source>
</evidence>
<accession>A0A7J0HA70</accession>
<dbReference type="EMBL" id="BJWL01000028">
    <property type="protein sequence ID" value="GFZ19908.1"/>
    <property type="molecule type" value="Genomic_DNA"/>
</dbReference>
<feature type="region of interest" description="Disordered" evidence="1">
    <location>
        <begin position="150"/>
        <end position="169"/>
    </location>
</feature>
<organism evidence="2 3">
    <name type="scientific">Actinidia rufa</name>
    <dbReference type="NCBI Taxonomy" id="165716"/>
    <lineage>
        <taxon>Eukaryota</taxon>
        <taxon>Viridiplantae</taxon>
        <taxon>Streptophyta</taxon>
        <taxon>Embryophyta</taxon>
        <taxon>Tracheophyta</taxon>
        <taxon>Spermatophyta</taxon>
        <taxon>Magnoliopsida</taxon>
        <taxon>eudicotyledons</taxon>
        <taxon>Gunneridae</taxon>
        <taxon>Pentapetalae</taxon>
        <taxon>asterids</taxon>
        <taxon>Ericales</taxon>
        <taxon>Actinidiaceae</taxon>
        <taxon>Actinidia</taxon>
    </lineage>
</organism>
<gene>
    <name evidence="2" type="ORF">Acr_28g0006130</name>
</gene>
<evidence type="ECO:0000256" key="1">
    <source>
        <dbReference type="SAM" id="MobiDB-lite"/>
    </source>
</evidence>
<feature type="region of interest" description="Disordered" evidence="1">
    <location>
        <begin position="1"/>
        <end position="86"/>
    </location>
</feature>
<reference evidence="2 3" key="1">
    <citation type="submission" date="2019-07" db="EMBL/GenBank/DDBJ databases">
        <title>De Novo Assembly of kiwifruit Actinidia rufa.</title>
        <authorList>
            <person name="Sugita-Konishi S."/>
            <person name="Sato K."/>
            <person name="Mori E."/>
            <person name="Abe Y."/>
            <person name="Kisaki G."/>
            <person name="Hamano K."/>
            <person name="Suezawa K."/>
            <person name="Otani M."/>
            <person name="Fukuda T."/>
            <person name="Manabe T."/>
            <person name="Gomi K."/>
            <person name="Tabuchi M."/>
            <person name="Akimitsu K."/>
            <person name="Kataoka I."/>
        </authorList>
    </citation>
    <scope>NUCLEOTIDE SEQUENCE [LARGE SCALE GENOMIC DNA]</scope>
    <source>
        <strain evidence="3">cv. Fuchu</strain>
    </source>
</reference>
<feature type="compositionally biased region" description="Low complexity" evidence="1">
    <location>
        <begin position="1"/>
        <end position="22"/>
    </location>
</feature>
<comment type="caution">
    <text evidence="2">The sequence shown here is derived from an EMBL/GenBank/DDBJ whole genome shotgun (WGS) entry which is preliminary data.</text>
</comment>
<proteinExistence type="predicted"/>
<name>A0A7J0HA70_9ERIC</name>
<keyword evidence="3" id="KW-1185">Reference proteome</keyword>